<keyword evidence="3" id="KW-1185">Reference proteome</keyword>
<dbReference type="Gene3D" id="3.20.20.80">
    <property type="entry name" value="Glycosidases"/>
    <property type="match status" value="1"/>
</dbReference>
<dbReference type="InterPro" id="IPR032979">
    <property type="entry name" value="ENGase"/>
</dbReference>
<dbReference type="EMBL" id="JARBHB010000003">
    <property type="protein sequence ID" value="KAJ8890083.1"/>
    <property type="molecule type" value="Genomic_DNA"/>
</dbReference>
<gene>
    <name evidence="2" type="ORF">PR048_009590</name>
</gene>
<sequence length="100" mass="11666">MITEWKDGEAIWKEVLSSNESVVQFADCLVDICSHFSFDGYLLNVENVIEKENIPRLEMFVKSLCTKLKLKVPHGEVIWYDSVTLDGKLKWQDELNDMNR</sequence>
<name>A0ABQ9I0B0_9NEOP</name>
<feature type="domain" description="Cytosolic endo-beta-N-acetylglucosaminidase TIM barrel" evidence="1">
    <location>
        <begin position="1"/>
        <end position="100"/>
    </location>
</feature>
<evidence type="ECO:0000313" key="2">
    <source>
        <dbReference type="EMBL" id="KAJ8890083.1"/>
    </source>
</evidence>
<dbReference type="InterPro" id="IPR005201">
    <property type="entry name" value="TIM_ENGase"/>
</dbReference>
<dbReference type="Pfam" id="PF03644">
    <property type="entry name" value="Glyco_hydro_85"/>
    <property type="match status" value="1"/>
</dbReference>
<organism evidence="2 3">
    <name type="scientific">Dryococelus australis</name>
    <dbReference type="NCBI Taxonomy" id="614101"/>
    <lineage>
        <taxon>Eukaryota</taxon>
        <taxon>Metazoa</taxon>
        <taxon>Ecdysozoa</taxon>
        <taxon>Arthropoda</taxon>
        <taxon>Hexapoda</taxon>
        <taxon>Insecta</taxon>
        <taxon>Pterygota</taxon>
        <taxon>Neoptera</taxon>
        <taxon>Polyneoptera</taxon>
        <taxon>Phasmatodea</taxon>
        <taxon>Verophasmatodea</taxon>
        <taxon>Anareolatae</taxon>
        <taxon>Phasmatidae</taxon>
        <taxon>Eurycanthinae</taxon>
        <taxon>Dryococelus</taxon>
    </lineage>
</organism>
<evidence type="ECO:0000313" key="3">
    <source>
        <dbReference type="Proteomes" id="UP001159363"/>
    </source>
</evidence>
<evidence type="ECO:0000259" key="1">
    <source>
        <dbReference type="Pfam" id="PF03644"/>
    </source>
</evidence>
<dbReference type="Proteomes" id="UP001159363">
    <property type="component" value="Chromosome 3"/>
</dbReference>
<comment type="caution">
    <text evidence="2">The sequence shown here is derived from an EMBL/GenBank/DDBJ whole genome shotgun (WGS) entry which is preliminary data.</text>
</comment>
<proteinExistence type="predicted"/>
<reference evidence="2 3" key="1">
    <citation type="submission" date="2023-02" db="EMBL/GenBank/DDBJ databases">
        <title>LHISI_Scaffold_Assembly.</title>
        <authorList>
            <person name="Stuart O.P."/>
            <person name="Cleave R."/>
            <person name="Magrath M.J.L."/>
            <person name="Mikheyev A.S."/>
        </authorList>
    </citation>
    <scope>NUCLEOTIDE SEQUENCE [LARGE SCALE GENOMIC DNA]</scope>
    <source>
        <strain evidence="2">Daus_M_001</strain>
        <tissue evidence="2">Leg muscle</tissue>
    </source>
</reference>
<protein>
    <recommendedName>
        <fullName evidence="1">Cytosolic endo-beta-N-acetylglucosaminidase TIM barrel domain-containing protein</fullName>
    </recommendedName>
</protein>
<dbReference type="PANTHER" id="PTHR13246">
    <property type="entry name" value="ENDO BETA N-ACETYLGLUCOSAMINIDASE"/>
    <property type="match status" value="1"/>
</dbReference>
<accession>A0ABQ9I0B0</accession>
<dbReference type="PANTHER" id="PTHR13246:SF1">
    <property type="entry name" value="CYTOSOLIC ENDO-BETA-N-ACETYLGLUCOSAMINIDASE"/>
    <property type="match status" value="1"/>
</dbReference>